<dbReference type="PROSITE" id="PS51318">
    <property type="entry name" value="TAT"/>
    <property type="match status" value="1"/>
</dbReference>
<reference evidence="3" key="1">
    <citation type="submission" date="2020-05" db="EMBL/GenBank/DDBJ databases">
        <authorList>
            <person name="Chiriac C."/>
            <person name="Salcher M."/>
            <person name="Ghai R."/>
            <person name="Kavagutti S V."/>
        </authorList>
    </citation>
    <scope>NUCLEOTIDE SEQUENCE</scope>
</reference>
<dbReference type="EMBL" id="CAEZYF010000002">
    <property type="protein sequence ID" value="CAB4706562.1"/>
    <property type="molecule type" value="Genomic_DNA"/>
</dbReference>
<gene>
    <name evidence="2" type="ORF">UFOPK2656_00383</name>
    <name evidence="3" type="ORF">UFOPK3099_02964</name>
    <name evidence="4" type="ORF">UFOPK3651_00151</name>
    <name evidence="1" type="ORF">UFOPK4189_00380</name>
</gene>
<dbReference type="InterPro" id="IPR006311">
    <property type="entry name" value="TAT_signal"/>
</dbReference>
<evidence type="ECO:0000313" key="4">
    <source>
        <dbReference type="EMBL" id="CAB4910630.1"/>
    </source>
</evidence>
<organism evidence="3">
    <name type="scientific">freshwater metagenome</name>
    <dbReference type="NCBI Taxonomy" id="449393"/>
    <lineage>
        <taxon>unclassified sequences</taxon>
        <taxon>metagenomes</taxon>
        <taxon>ecological metagenomes</taxon>
    </lineage>
</organism>
<dbReference type="AlphaFoldDB" id="A0A6J7AUN0"/>
<sequence length="341" mass="34466">MQEHDDTSAEPADASSRTSRRMLMSAFGAAFVGAAVATPEHADAASGAMLYGTTNDAGGSDTVLTENSDLGQTLRVQNTGIGGALVAAGGVNGWGAVASGRGGLYADGHDFGASVNIPDSADPVNGYALRAFSNGAAPAVVATCDHGPAVRASSGSQQPLILEPNILQGQSSPPDTAAEAGTLYMDHRGRLLLCVASGHPGTWRIIGANASAGSWFPLTPGRVHDSRAGIRIAPNQVTTVFVGDSYTSSGAIDVSGFVPLGATAVSFNLTLTQTVGSGYLAVLPGDVSTSATSTINWFATGQTFANASLCKLDAQLNLNVRCGGPAGSGTHFIVDVTGYYM</sequence>
<proteinExistence type="predicted"/>
<dbReference type="EMBL" id="CAFAAV010000358">
    <property type="protein sequence ID" value="CAB4836008.1"/>
    <property type="molecule type" value="Genomic_DNA"/>
</dbReference>
<accession>A0A6J7AUN0</accession>
<evidence type="ECO:0000313" key="1">
    <source>
        <dbReference type="EMBL" id="CAB4362602.1"/>
    </source>
</evidence>
<protein>
    <submittedName>
        <fullName evidence="3">Unannotated protein</fullName>
    </submittedName>
</protein>
<name>A0A6J7AUN0_9ZZZZ</name>
<dbReference type="EMBL" id="CAFBMT010000001">
    <property type="protein sequence ID" value="CAB4910630.1"/>
    <property type="molecule type" value="Genomic_DNA"/>
</dbReference>
<evidence type="ECO:0000313" key="2">
    <source>
        <dbReference type="EMBL" id="CAB4706562.1"/>
    </source>
</evidence>
<dbReference type="EMBL" id="CAESGF010000002">
    <property type="protein sequence ID" value="CAB4362602.1"/>
    <property type="molecule type" value="Genomic_DNA"/>
</dbReference>
<evidence type="ECO:0000313" key="3">
    <source>
        <dbReference type="EMBL" id="CAB4836008.1"/>
    </source>
</evidence>